<dbReference type="InterPro" id="IPR008567">
    <property type="entry name" value="BKACE"/>
</dbReference>
<comment type="cofactor">
    <cofactor evidence="1">
        <name>Zn(2+)</name>
        <dbReference type="ChEBI" id="CHEBI:29105"/>
    </cofactor>
</comment>
<proteinExistence type="predicted"/>
<evidence type="ECO:0000256" key="4">
    <source>
        <dbReference type="ARBA" id="ARBA00022833"/>
    </source>
</evidence>
<name>A0A0M6YB56_9HYPH</name>
<dbReference type="EMBL" id="CXST01000005">
    <property type="protein sequence ID" value="CTQ46964.1"/>
    <property type="molecule type" value="Genomic_DNA"/>
</dbReference>
<evidence type="ECO:0000313" key="5">
    <source>
        <dbReference type="EMBL" id="CTQ46964.1"/>
    </source>
</evidence>
<dbReference type="GO" id="GO:0046872">
    <property type="term" value="F:metal ion binding"/>
    <property type="evidence" value="ECO:0007669"/>
    <property type="project" value="UniProtKB-KW"/>
</dbReference>
<keyword evidence="2 5" id="KW-0808">Transferase</keyword>
<dbReference type="InterPro" id="IPR013785">
    <property type="entry name" value="Aldolase_TIM"/>
</dbReference>
<dbReference type="EC" id="2.-.-.-" evidence="5"/>
<organism evidence="5 6">
    <name type="scientific">Roseibium aggregatum</name>
    <dbReference type="NCBI Taxonomy" id="187304"/>
    <lineage>
        <taxon>Bacteria</taxon>
        <taxon>Pseudomonadati</taxon>
        <taxon>Pseudomonadota</taxon>
        <taxon>Alphaproteobacteria</taxon>
        <taxon>Hyphomicrobiales</taxon>
        <taxon>Stappiaceae</taxon>
        <taxon>Roseibium</taxon>
    </lineage>
</organism>
<evidence type="ECO:0000313" key="6">
    <source>
        <dbReference type="Proteomes" id="UP000048926"/>
    </source>
</evidence>
<keyword evidence="3" id="KW-0479">Metal-binding</keyword>
<accession>A0A0M6YB56</accession>
<sequence length="292" mass="31444">MVHKTIITCAVTGNLTTRDQHPDLPATPQEIADACLEAAEAGAAIAHIHVRDPETAKPSMEIGLYEDVVRLIRQKNTDLILNLTTGPGGRFVPSDDDPSVAGPGTTILPPEKRVEHIARIRPDICTLDFNTMNSGAQVVINTPRNVRVMAEVIRDSGVKPELELFDTGDIVMANDFLKAGHIEGPAMCSLVTGVKYGLPSTPDAMSMASRMLQPGTVWTGFGVGRWAFPMLVQAWLLGGHVRIGMEDTVYIGKGKRTKGNGELTARARDFIEKLGGEIATAGEARQMLGLQQ</sequence>
<evidence type="ECO:0000256" key="1">
    <source>
        <dbReference type="ARBA" id="ARBA00001947"/>
    </source>
</evidence>
<dbReference type="RefSeq" id="WP_055661116.1">
    <property type="nucleotide sequence ID" value="NZ_CP087156.1"/>
</dbReference>
<dbReference type="Proteomes" id="UP000048926">
    <property type="component" value="Unassembled WGS sequence"/>
</dbReference>
<evidence type="ECO:0000256" key="3">
    <source>
        <dbReference type="ARBA" id="ARBA00022723"/>
    </source>
</evidence>
<evidence type="ECO:0000256" key="2">
    <source>
        <dbReference type="ARBA" id="ARBA00022679"/>
    </source>
</evidence>
<dbReference type="Gene3D" id="3.20.20.70">
    <property type="entry name" value="Aldolase class I"/>
    <property type="match status" value="1"/>
</dbReference>
<protein>
    <submittedName>
        <fullName evidence="5">3-keto-5-aminohexanoate cleavage enzyme</fullName>
        <ecNumber evidence="5">2.-.-.-</ecNumber>
    </submittedName>
</protein>
<dbReference type="Pfam" id="PF05853">
    <property type="entry name" value="BKACE"/>
    <property type="match status" value="1"/>
</dbReference>
<dbReference type="PANTHER" id="PTHR37418">
    <property type="entry name" value="3-KETO-5-AMINOHEXANOATE CLEAVAGE ENZYME-RELATED"/>
    <property type="match status" value="1"/>
</dbReference>
<reference evidence="6" key="1">
    <citation type="submission" date="2015-07" db="EMBL/GenBank/DDBJ databases">
        <authorList>
            <person name="Rodrigo-Torres Lidia"/>
            <person name="Arahal R.David."/>
        </authorList>
    </citation>
    <scope>NUCLEOTIDE SEQUENCE [LARGE SCALE GENOMIC DNA]</scope>
    <source>
        <strain evidence="6">CECT 4801</strain>
    </source>
</reference>
<keyword evidence="4" id="KW-0862">Zinc</keyword>
<gene>
    <name evidence="5" type="primary">kce_6</name>
    <name evidence="5" type="ORF">LAL4801_05424</name>
</gene>
<dbReference type="PANTHER" id="PTHR37418:SF2">
    <property type="entry name" value="3-KETO-5-AMINOHEXANOATE CLEAVAGE ENZYME"/>
    <property type="match status" value="1"/>
</dbReference>
<dbReference type="AlphaFoldDB" id="A0A0M6YB56"/>
<dbReference type="GO" id="GO:0043720">
    <property type="term" value="F:3-keto-5-aminohexanoate cleavage activity"/>
    <property type="evidence" value="ECO:0007669"/>
    <property type="project" value="InterPro"/>
</dbReference>
<keyword evidence="6" id="KW-1185">Reference proteome</keyword>
<dbReference type="STRING" id="187304.B0E33_15515"/>
<dbReference type="OrthoDB" id="9805277at2"/>